<protein>
    <recommendedName>
        <fullName evidence="1">DDE-1 domain-containing protein</fullName>
    </recommendedName>
</protein>
<reference evidence="2 3" key="1">
    <citation type="journal article" date="2019" name="Sci. Rep.">
        <title>Orb-weaving spider Araneus ventricosus genome elucidates the spidroin gene catalogue.</title>
        <authorList>
            <person name="Kono N."/>
            <person name="Nakamura H."/>
            <person name="Ohtoshi R."/>
            <person name="Moran D.A.P."/>
            <person name="Shinohara A."/>
            <person name="Yoshida Y."/>
            <person name="Fujiwara M."/>
            <person name="Mori M."/>
            <person name="Tomita M."/>
            <person name="Arakawa K."/>
        </authorList>
    </citation>
    <scope>NUCLEOTIDE SEQUENCE [LARGE SCALE GENOMIC DNA]</scope>
</reference>
<dbReference type="PANTHER" id="PTHR19303">
    <property type="entry name" value="TRANSPOSON"/>
    <property type="match status" value="1"/>
</dbReference>
<sequence length="103" mass="11624">MAVEKFIKEIDDLISSENYLPQQVYNRDESGPKFKALPQKSIACQEESCAPGFKMSKKRVTVLACSNAIGDNRSPLMFIGKSKNPRALKNVNTNSLHVFYRNQ</sequence>
<dbReference type="InterPro" id="IPR050863">
    <property type="entry name" value="CenT-Element_Derived"/>
</dbReference>
<evidence type="ECO:0000259" key="1">
    <source>
        <dbReference type="Pfam" id="PF03184"/>
    </source>
</evidence>
<feature type="domain" description="DDE-1" evidence="1">
    <location>
        <begin position="57"/>
        <end position="101"/>
    </location>
</feature>
<name>A0A4Y2MPS1_ARAVE</name>
<keyword evidence="3" id="KW-1185">Reference proteome</keyword>
<dbReference type="GO" id="GO:0003677">
    <property type="term" value="F:DNA binding"/>
    <property type="evidence" value="ECO:0007669"/>
    <property type="project" value="TreeGrafter"/>
</dbReference>
<dbReference type="AlphaFoldDB" id="A0A4Y2MPS1"/>
<proteinExistence type="predicted"/>
<dbReference type="GO" id="GO:0005634">
    <property type="term" value="C:nucleus"/>
    <property type="evidence" value="ECO:0007669"/>
    <property type="project" value="TreeGrafter"/>
</dbReference>
<dbReference type="OrthoDB" id="6469867at2759"/>
<organism evidence="2 3">
    <name type="scientific">Araneus ventricosus</name>
    <name type="common">Orbweaver spider</name>
    <name type="synonym">Epeira ventricosa</name>
    <dbReference type="NCBI Taxonomy" id="182803"/>
    <lineage>
        <taxon>Eukaryota</taxon>
        <taxon>Metazoa</taxon>
        <taxon>Ecdysozoa</taxon>
        <taxon>Arthropoda</taxon>
        <taxon>Chelicerata</taxon>
        <taxon>Arachnida</taxon>
        <taxon>Araneae</taxon>
        <taxon>Araneomorphae</taxon>
        <taxon>Entelegynae</taxon>
        <taxon>Araneoidea</taxon>
        <taxon>Araneidae</taxon>
        <taxon>Araneus</taxon>
    </lineage>
</organism>
<dbReference type="EMBL" id="BGPR01124253">
    <property type="protein sequence ID" value="GBN29125.1"/>
    <property type="molecule type" value="Genomic_DNA"/>
</dbReference>
<evidence type="ECO:0000313" key="3">
    <source>
        <dbReference type="Proteomes" id="UP000499080"/>
    </source>
</evidence>
<evidence type="ECO:0000313" key="2">
    <source>
        <dbReference type="EMBL" id="GBN29125.1"/>
    </source>
</evidence>
<accession>A0A4Y2MPS1</accession>
<dbReference type="PANTHER" id="PTHR19303:SF16">
    <property type="entry name" value="JERKY PROTEIN HOMOLOG-LIKE"/>
    <property type="match status" value="1"/>
</dbReference>
<dbReference type="InterPro" id="IPR004875">
    <property type="entry name" value="DDE_SF_endonuclease_dom"/>
</dbReference>
<dbReference type="Proteomes" id="UP000499080">
    <property type="component" value="Unassembled WGS sequence"/>
</dbReference>
<gene>
    <name evidence="2" type="ORF">AVEN_77441_1</name>
</gene>
<dbReference type="Pfam" id="PF03184">
    <property type="entry name" value="DDE_1"/>
    <property type="match status" value="1"/>
</dbReference>
<comment type="caution">
    <text evidence="2">The sequence shown here is derived from an EMBL/GenBank/DDBJ whole genome shotgun (WGS) entry which is preliminary data.</text>
</comment>